<name>A0A2Z4Y5N3_SUMC1</name>
<accession>A0A2Z4Y5N3</accession>
<sequence>MKITTTLTSSTVLVVPRPEKRPTSGVLVVRNESPTTTVKVRISSSSVPDLSSYERILAEVRRRAGNNRSTHTLARAAYNLISEFRPYNWSSADINGECDDPVKLLNVYGYGLCDNAARALATIWHGLGIPAQVWDLRCHVVPEYFVGKESFALDPDMRVHGYIAGTSLTIPARAYHSLRKNLQPAEIEDPVEALIRSQRLMAALDRVSTPPRVAFWKPQAKHDAAPSLRPGEVMIRYQNSDLGYYARINPEPPPAYSNAVFVWQRRLPPEVPTDDDVDAVTIRSRLPYVLLGGWIDLVPDSVWEIPPTVEVSCEKQKRVPCLFAGALSTTSTPAYRYALPPEIQGSYEIQVHITTQAIHADTLPEMHYKQVLITQCSPTTFPMLSPGDGEEDLYVELDSEGLVTVSLTVSTEDELVDDVVVLKDDENAPEL</sequence>
<dbReference type="EMBL" id="CP030759">
    <property type="protein sequence ID" value="AXA36289.1"/>
    <property type="molecule type" value="Genomic_DNA"/>
</dbReference>
<evidence type="ECO:0008006" key="3">
    <source>
        <dbReference type="Google" id="ProtNLM"/>
    </source>
</evidence>
<dbReference type="Proteomes" id="UP000262583">
    <property type="component" value="Chromosome"/>
</dbReference>
<organism evidence="1 2">
    <name type="scientific">Sumerlaea chitinivorans</name>
    <dbReference type="NCBI Taxonomy" id="2250252"/>
    <lineage>
        <taxon>Bacteria</taxon>
        <taxon>Candidatus Sumerlaeota</taxon>
        <taxon>Candidatus Sumerlaeia</taxon>
        <taxon>Candidatus Sumerlaeales</taxon>
        <taxon>Candidatus Sumerlaeaceae</taxon>
        <taxon>Candidatus Sumerlaea</taxon>
    </lineage>
</organism>
<protein>
    <recommendedName>
        <fullName evidence="3">Transglutaminase-like domain-containing protein</fullName>
    </recommendedName>
</protein>
<dbReference type="AlphaFoldDB" id="A0A2Z4Y5N3"/>
<reference evidence="1 2" key="1">
    <citation type="submission" date="2018-05" db="EMBL/GenBank/DDBJ databases">
        <title>A metagenomic window into the 2 km-deep terrestrial subsurface aquifer revealed taxonomically and functionally diverse microbial community comprising novel uncultured bacterial lineages.</title>
        <authorList>
            <person name="Kadnikov V.V."/>
            <person name="Mardanov A.V."/>
            <person name="Beletsky A.V."/>
            <person name="Banks D."/>
            <person name="Pimenov N.V."/>
            <person name="Frank Y.A."/>
            <person name="Karnachuk O.V."/>
            <person name="Ravin N.V."/>
        </authorList>
    </citation>
    <scope>NUCLEOTIDE SEQUENCE [LARGE SCALE GENOMIC DNA]</scope>
    <source>
        <strain evidence="1">BY</strain>
    </source>
</reference>
<dbReference type="KEGG" id="schv:BRCON_1512"/>
<proteinExistence type="predicted"/>
<evidence type="ECO:0000313" key="1">
    <source>
        <dbReference type="EMBL" id="AXA36289.1"/>
    </source>
</evidence>
<gene>
    <name evidence="1" type="ORF">BRCON_1512</name>
</gene>
<evidence type="ECO:0000313" key="2">
    <source>
        <dbReference type="Proteomes" id="UP000262583"/>
    </source>
</evidence>